<dbReference type="EMBL" id="RBIG01000001">
    <property type="protein sequence ID" value="RKQ72715.1"/>
    <property type="molecule type" value="Genomic_DNA"/>
</dbReference>
<dbReference type="Proteomes" id="UP000277424">
    <property type="component" value="Unassembled WGS sequence"/>
</dbReference>
<evidence type="ECO:0000313" key="3">
    <source>
        <dbReference type="Proteomes" id="UP000277424"/>
    </source>
</evidence>
<comment type="caution">
    <text evidence="2">The sequence shown here is derived from an EMBL/GenBank/DDBJ whole genome shotgun (WGS) entry which is preliminary data.</text>
</comment>
<gene>
    <name evidence="2" type="ORF">BCL74_0483</name>
</gene>
<evidence type="ECO:0000256" key="1">
    <source>
        <dbReference type="SAM" id="MobiDB-lite"/>
    </source>
</evidence>
<feature type="region of interest" description="Disordered" evidence="1">
    <location>
        <begin position="13"/>
        <end position="40"/>
    </location>
</feature>
<reference evidence="2 3" key="1">
    <citation type="submission" date="2018-10" db="EMBL/GenBank/DDBJ databases">
        <title>Comparative analysis of microorganisms from saline springs in Andes Mountain Range, Colombia.</title>
        <authorList>
            <person name="Rubin E."/>
        </authorList>
    </citation>
    <scope>NUCLEOTIDE SEQUENCE [LARGE SCALE GENOMIC DNA]</scope>
    <source>
        <strain evidence="2 3">USBA 36</strain>
    </source>
</reference>
<evidence type="ECO:0000313" key="2">
    <source>
        <dbReference type="EMBL" id="RKQ72715.1"/>
    </source>
</evidence>
<organism evidence="2 3">
    <name type="scientific">Oceanibaculum indicum</name>
    <dbReference type="NCBI Taxonomy" id="526216"/>
    <lineage>
        <taxon>Bacteria</taxon>
        <taxon>Pseudomonadati</taxon>
        <taxon>Pseudomonadota</taxon>
        <taxon>Alphaproteobacteria</taxon>
        <taxon>Rhodospirillales</taxon>
        <taxon>Oceanibaculaceae</taxon>
        <taxon>Oceanibaculum</taxon>
    </lineage>
</organism>
<sequence length="64" mass="7258">MPYYLFTMTTPTKKTDHATKAEGTRPGDVRLSGGGEGYEPRESLKKAADWAFKRYERTFKALAK</sequence>
<dbReference type="RefSeq" id="WP_147430923.1">
    <property type="nucleotide sequence ID" value="NZ_RBIG01000001.1"/>
</dbReference>
<accession>A0A420WPC7</accession>
<protein>
    <submittedName>
        <fullName evidence="2">Uncharacterized protein</fullName>
    </submittedName>
</protein>
<dbReference type="AlphaFoldDB" id="A0A420WPC7"/>
<feature type="compositionally biased region" description="Basic and acidic residues" evidence="1">
    <location>
        <begin position="13"/>
        <end position="28"/>
    </location>
</feature>
<proteinExistence type="predicted"/>
<name>A0A420WPC7_9PROT</name>